<organism evidence="1 2">
    <name type="scientific">Planctopirus ephydatiae</name>
    <dbReference type="NCBI Taxonomy" id="2528019"/>
    <lineage>
        <taxon>Bacteria</taxon>
        <taxon>Pseudomonadati</taxon>
        <taxon>Planctomycetota</taxon>
        <taxon>Planctomycetia</taxon>
        <taxon>Planctomycetales</taxon>
        <taxon>Planctomycetaceae</taxon>
        <taxon>Planctopirus</taxon>
    </lineage>
</organism>
<name>A0A518GKK4_9PLAN</name>
<gene>
    <name evidence="1" type="ORF">Spb1_10420</name>
</gene>
<accession>A0A518GKK4</accession>
<proteinExistence type="predicted"/>
<evidence type="ECO:0000313" key="1">
    <source>
        <dbReference type="EMBL" id="QDV29173.1"/>
    </source>
</evidence>
<protein>
    <submittedName>
        <fullName evidence="1">Uncharacterized protein</fullName>
    </submittedName>
</protein>
<dbReference type="EMBL" id="CP036299">
    <property type="protein sequence ID" value="QDV29173.1"/>
    <property type="molecule type" value="Genomic_DNA"/>
</dbReference>
<dbReference type="AlphaFoldDB" id="A0A518GKK4"/>
<reference evidence="1 2" key="1">
    <citation type="submission" date="2019-02" db="EMBL/GenBank/DDBJ databases">
        <title>Deep-cultivation of Planctomycetes and their phenomic and genomic characterization uncovers novel biology.</title>
        <authorList>
            <person name="Wiegand S."/>
            <person name="Jogler M."/>
            <person name="Boedeker C."/>
            <person name="Pinto D."/>
            <person name="Vollmers J."/>
            <person name="Rivas-Marin E."/>
            <person name="Kohn T."/>
            <person name="Peeters S.H."/>
            <person name="Heuer A."/>
            <person name="Rast P."/>
            <person name="Oberbeckmann S."/>
            <person name="Bunk B."/>
            <person name="Jeske O."/>
            <person name="Meyerdierks A."/>
            <person name="Storesund J.E."/>
            <person name="Kallscheuer N."/>
            <person name="Luecker S."/>
            <person name="Lage O.M."/>
            <person name="Pohl T."/>
            <person name="Merkel B.J."/>
            <person name="Hornburger P."/>
            <person name="Mueller R.-W."/>
            <person name="Bruemmer F."/>
            <person name="Labrenz M."/>
            <person name="Spormann A.M."/>
            <person name="Op den Camp H."/>
            <person name="Overmann J."/>
            <person name="Amann R."/>
            <person name="Jetten M.S.M."/>
            <person name="Mascher T."/>
            <person name="Medema M.H."/>
            <person name="Devos D.P."/>
            <person name="Kaster A.-K."/>
            <person name="Ovreas L."/>
            <person name="Rohde M."/>
            <person name="Galperin M.Y."/>
            <person name="Jogler C."/>
        </authorList>
    </citation>
    <scope>NUCLEOTIDE SEQUENCE [LARGE SCALE GENOMIC DNA]</scope>
    <source>
        <strain evidence="1 2">Spb1</strain>
    </source>
</reference>
<keyword evidence="2" id="KW-1185">Reference proteome</keyword>
<sequence>MPLPLFFSDLFHFVQSPATFFVPREVIVQSGDHGRNSDW</sequence>
<evidence type="ECO:0000313" key="2">
    <source>
        <dbReference type="Proteomes" id="UP000315349"/>
    </source>
</evidence>
<dbReference type="KEGG" id="peh:Spb1_10420"/>
<dbReference type="Proteomes" id="UP000315349">
    <property type="component" value="Chromosome"/>
</dbReference>